<dbReference type="GeneID" id="30015848"/>
<sequence length="119" mass="12605">MDGFLNALHEDTPNQGPNLGDIRTQIFANSETLPSPGLLLGPNDSIENWATLDHRMEAAFRQLLVTHEATHLRVPPVQSTAGITPVGSPSVHTPGTSVPAGQTLRVPSTFLGPAQAHLS</sequence>
<keyword evidence="3" id="KW-1185">Reference proteome</keyword>
<evidence type="ECO:0000313" key="3">
    <source>
        <dbReference type="Proteomes" id="UP000078343"/>
    </source>
</evidence>
<dbReference type="EMBL" id="LVYI01000015">
    <property type="protein sequence ID" value="OAP54145.1"/>
    <property type="molecule type" value="Genomic_DNA"/>
</dbReference>
<gene>
    <name evidence="2" type="ORF">AYL99_11680</name>
</gene>
<dbReference type="AlphaFoldDB" id="A0A178Z4Z0"/>
<evidence type="ECO:0000313" key="2">
    <source>
        <dbReference type="EMBL" id="OAP54145.1"/>
    </source>
</evidence>
<name>A0A178Z4Z0_9EURO</name>
<proteinExistence type="predicted"/>
<dbReference type="RefSeq" id="XP_018687512.1">
    <property type="nucleotide sequence ID" value="XM_018843185.1"/>
</dbReference>
<evidence type="ECO:0000256" key="1">
    <source>
        <dbReference type="SAM" id="MobiDB-lite"/>
    </source>
</evidence>
<reference evidence="2 3" key="1">
    <citation type="submission" date="2016-04" db="EMBL/GenBank/DDBJ databases">
        <title>Draft genome of Fonsecaea erecta CBS 125763.</title>
        <authorList>
            <person name="Weiss V.A."/>
            <person name="Vicente V.A."/>
            <person name="Raittz R.T."/>
            <person name="Moreno L.F."/>
            <person name="De Souza E.M."/>
            <person name="Pedrosa F.O."/>
            <person name="Steffens M.B."/>
            <person name="Faoro H."/>
            <person name="Tadra-Sfeir M.Z."/>
            <person name="Najafzadeh M.J."/>
            <person name="Felipe M.S."/>
            <person name="Teixeira M."/>
            <person name="Sun J."/>
            <person name="Xi L."/>
            <person name="Gomes R."/>
            <person name="De Azevedo C.M."/>
            <person name="Salgado C.G."/>
            <person name="Da Silva M.B."/>
            <person name="Nascimento M.F."/>
            <person name="Queiroz-Telles F."/>
            <person name="Attili D.S."/>
            <person name="Gorbushina A."/>
        </authorList>
    </citation>
    <scope>NUCLEOTIDE SEQUENCE [LARGE SCALE GENOMIC DNA]</scope>
    <source>
        <strain evidence="2 3">CBS 125763</strain>
    </source>
</reference>
<accession>A0A178Z4Z0</accession>
<feature type="region of interest" description="Disordered" evidence="1">
    <location>
        <begin position="76"/>
        <end position="105"/>
    </location>
</feature>
<comment type="caution">
    <text evidence="2">The sequence shown here is derived from an EMBL/GenBank/DDBJ whole genome shotgun (WGS) entry which is preliminary data.</text>
</comment>
<protein>
    <submittedName>
        <fullName evidence="2">Uncharacterized protein</fullName>
    </submittedName>
</protein>
<feature type="compositionally biased region" description="Polar residues" evidence="1">
    <location>
        <begin position="90"/>
        <end position="100"/>
    </location>
</feature>
<dbReference type="Proteomes" id="UP000078343">
    <property type="component" value="Unassembled WGS sequence"/>
</dbReference>
<organism evidence="2 3">
    <name type="scientific">Fonsecaea erecta</name>
    <dbReference type="NCBI Taxonomy" id="1367422"/>
    <lineage>
        <taxon>Eukaryota</taxon>
        <taxon>Fungi</taxon>
        <taxon>Dikarya</taxon>
        <taxon>Ascomycota</taxon>
        <taxon>Pezizomycotina</taxon>
        <taxon>Eurotiomycetes</taxon>
        <taxon>Chaetothyriomycetidae</taxon>
        <taxon>Chaetothyriales</taxon>
        <taxon>Herpotrichiellaceae</taxon>
        <taxon>Fonsecaea</taxon>
    </lineage>
</organism>